<comment type="caution">
    <text evidence="1">The sequence shown here is derived from an EMBL/GenBank/DDBJ whole genome shotgun (WGS) entry which is preliminary data.</text>
</comment>
<dbReference type="Proteomes" id="UP000234345">
    <property type="component" value="Unassembled WGS sequence"/>
</dbReference>
<proteinExistence type="predicted"/>
<name>A0A7Z7J3C7_XANCH</name>
<dbReference type="EMBL" id="OCZC01000085">
    <property type="protein sequence ID" value="SOO26590.1"/>
    <property type="molecule type" value="Genomic_DNA"/>
</dbReference>
<dbReference type="AlphaFoldDB" id="A0A7Z7J3C7"/>
<accession>A0A7Z7J3C7</accession>
<organism evidence="1 2">
    <name type="scientific">Xanthomonas campestris pv. phaseoli</name>
    <dbReference type="NCBI Taxonomy" id="317013"/>
    <lineage>
        <taxon>Bacteria</taxon>
        <taxon>Pseudomonadati</taxon>
        <taxon>Pseudomonadota</taxon>
        <taxon>Gammaproteobacteria</taxon>
        <taxon>Lysobacterales</taxon>
        <taxon>Lysobacteraceae</taxon>
        <taxon>Xanthomonas</taxon>
    </lineage>
</organism>
<evidence type="ECO:0000313" key="1">
    <source>
        <dbReference type="EMBL" id="SOO26590.1"/>
    </source>
</evidence>
<evidence type="ECO:0000313" key="2">
    <source>
        <dbReference type="Proteomes" id="UP000234345"/>
    </source>
</evidence>
<protein>
    <submittedName>
        <fullName evidence="1">Uncharacterized protein</fullName>
    </submittedName>
</protein>
<gene>
    <name evidence="1" type="ORF">XFF6991_570155</name>
</gene>
<sequence>MSAERTVYLHAPVPFGKTVWVLGASTEGLDKIPLDNWQLLGIHLVWHLYGIGVVTTHAADGLLDMWHGA</sequence>
<reference evidence="1 2" key="1">
    <citation type="submission" date="2017-10" db="EMBL/GenBank/DDBJ databases">
        <authorList>
            <person name="Regsiter A."/>
            <person name="William W."/>
        </authorList>
    </citation>
    <scope>NUCLEOTIDE SEQUENCE [LARGE SCALE GENOMIC DNA]</scope>
    <source>
        <strain evidence="1 2">CFBP6991</strain>
    </source>
</reference>